<proteinExistence type="predicted"/>
<feature type="signal peptide" evidence="2">
    <location>
        <begin position="1"/>
        <end position="15"/>
    </location>
</feature>
<dbReference type="EMBL" id="CAQQ02043144">
    <property type="status" value="NOT_ANNOTATED_CDS"/>
    <property type="molecule type" value="Genomic_DNA"/>
</dbReference>
<feature type="compositionally biased region" description="Basic residues" evidence="1">
    <location>
        <begin position="67"/>
        <end position="77"/>
    </location>
</feature>
<dbReference type="EMBL" id="CAQQ02043145">
    <property type="status" value="NOT_ANNOTATED_CDS"/>
    <property type="molecule type" value="Genomic_DNA"/>
</dbReference>
<feature type="compositionally biased region" description="Low complexity" evidence="1">
    <location>
        <begin position="80"/>
        <end position="115"/>
    </location>
</feature>
<reference evidence="3" key="2">
    <citation type="submission" date="2015-06" db="UniProtKB">
        <authorList>
            <consortium name="EnsemblMetazoa"/>
        </authorList>
    </citation>
    <scope>IDENTIFICATION</scope>
</reference>
<organism evidence="3 4">
    <name type="scientific">Megaselia scalaris</name>
    <name type="common">Humpbacked fly</name>
    <name type="synonym">Phora scalaris</name>
    <dbReference type="NCBI Taxonomy" id="36166"/>
    <lineage>
        <taxon>Eukaryota</taxon>
        <taxon>Metazoa</taxon>
        <taxon>Ecdysozoa</taxon>
        <taxon>Arthropoda</taxon>
        <taxon>Hexapoda</taxon>
        <taxon>Insecta</taxon>
        <taxon>Pterygota</taxon>
        <taxon>Neoptera</taxon>
        <taxon>Endopterygota</taxon>
        <taxon>Diptera</taxon>
        <taxon>Brachycera</taxon>
        <taxon>Muscomorpha</taxon>
        <taxon>Platypezoidea</taxon>
        <taxon>Phoridae</taxon>
        <taxon>Megaseliini</taxon>
        <taxon>Megaselia</taxon>
    </lineage>
</organism>
<keyword evidence="4" id="KW-1185">Reference proteome</keyword>
<feature type="chain" id="PRO_5013402401" evidence="2">
    <location>
        <begin position="16"/>
        <end position="203"/>
    </location>
</feature>
<name>T1GCG9_MEGSC</name>
<sequence>MIVVLVLFFRSICLYFQELVLKVHDKWLNPQHGRLYINPNDLPNSRDKVGACRFCANSPLGYCRHHNPNHTTTKRGRQNSCTSSSATSLSSSTSSHSIVSNSSGNTISSSSSSSSTTTKITNFCKCISCTSTYTSGGSSRRRKTLSTSSSDSIWKSICRAFKLGGKKEDDDYNYYHSKAPRGLEGPEIGLTYKRLHSEAQKSH</sequence>
<keyword evidence="2" id="KW-0732">Signal</keyword>
<protein>
    <submittedName>
        <fullName evidence="3">Uncharacterized protein</fullName>
    </submittedName>
</protein>
<feature type="region of interest" description="Disordered" evidence="1">
    <location>
        <begin position="67"/>
        <end position="115"/>
    </location>
</feature>
<dbReference type="Proteomes" id="UP000015102">
    <property type="component" value="Unassembled WGS sequence"/>
</dbReference>
<evidence type="ECO:0000256" key="1">
    <source>
        <dbReference type="SAM" id="MobiDB-lite"/>
    </source>
</evidence>
<dbReference type="AlphaFoldDB" id="T1GCG9"/>
<dbReference type="HOGENOM" id="CLU_1350275_0_0_1"/>
<evidence type="ECO:0000256" key="2">
    <source>
        <dbReference type="SAM" id="SignalP"/>
    </source>
</evidence>
<evidence type="ECO:0000313" key="3">
    <source>
        <dbReference type="EnsemblMetazoa" id="MESCA000983-PA"/>
    </source>
</evidence>
<accession>T1GCG9</accession>
<evidence type="ECO:0000313" key="4">
    <source>
        <dbReference type="Proteomes" id="UP000015102"/>
    </source>
</evidence>
<dbReference type="EnsemblMetazoa" id="MESCA000983-RA">
    <property type="protein sequence ID" value="MESCA000983-PA"/>
    <property type="gene ID" value="MESCA000983"/>
</dbReference>
<dbReference type="EMBL" id="CAQQ02043146">
    <property type="status" value="NOT_ANNOTATED_CDS"/>
    <property type="molecule type" value="Genomic_DNA"/>
</dbReference>
<reference evidence="4" key="1">
    <citation type="submission" date="2013-02" db="EMBL/GenBank/DDBJ databases">
        <authorList>
            <person name="Hughes D."/>
        </authorList>
    </citation>
    <scope>NUCLEOTIDE SEQUENCE</scope>
    <source>
        <strain>Durham</strain>
        <strain evidence="4">NC isolate 2 -- Noor lab</strain>
    </source>
</reference>